<dbReference type="Gene3D" id="2.120.10.30">
    <property type="entry name" value="TolB, C-terminal domain"/>
    <property type="match status" value="1"/>
</dbReference>
<dbReference type="OrthoDB" id="1110188at2"/>
<dbReference type="RefSeq" id="WP_133465681.1">
    <property type="nucleotide sequence ID" value="NZ_SNWI01000007.1"/>
</dbReference>
<protein>
    <submittedName>
        <fullName evidence="1">6-bladed beta-propeller protein</fullName>
    </submittedName>
</protein>
<dbReference type="Pfam" id="PF17170">
    <property type="entry name" value="DUF5128"/>
    <property type="match status" value="1"/>
</dbReference>
<sequence length="413" mass="48174">MNKLNFPIQLRLLVILVLAVSVSCTNREKEEQTKADTLLTIPFAELVKDKREVKLSEFASDIKLIQLENTPEALIGTFENIEYSKDFIFIMCWTQPIMQFSRTGKFIKQIGKIGKGPGEYSYCTKMSIDEKNKHIYIQTVEFNIVVFNFDGDYIKTIQCPDMKYYVWSRDSMLVSYFEPISGNETFVFVEHNEQGDTLQGIPNYISFDESEQANPFRSSSFREQNFSYRFEDKLHLKGCYNDTVYSYDENNQLTPKFFIDLKQHKLPEELVYEKKWNRSMPDGLCWTGIHETSNYLFLPYGYHYDSSQPELEKEERGYVLYNKQANSGAAVEEAKQAGFTDDLNGGPHFRPILTYDHTAVMLVSALDLKQYLNSDRFKNQAVKFPEEKEKLVQLNKTLKEDDNHFIVEVSLKE</sequence>
<dbReference type="EMBL" id="SNWI01000007">
    <property type="protein sequence ID" value="TDN98961.1"/>
    <property type="molecule type" value="Genomic_DNA"/>
</dbReference>
<dbReference type="Proteomes" id="UP000294848">
    <property type="component" value="Unassembled WGS sequence"/>
</dbReference>
<dbReference type="PROSITE" id="PS51257">
    <property type="entry name" value="PROKAR_LIPOPROTEIN"/>
    <property type="match status" value="1"/>
</dbReference>
<name>A0A4R6GU48_9BACT</name>
<evidence type="ECO:0000313" key="1">
    <source>
        <dbReference type="EMBL" id="TDN98961.1"/>
    </source>
</evidence>
<accession>A0A4R6GU48</accession>
<dbReference type="AlphaFoldDB" id="A0A4R6GU48"/>
<comment type="caution">
    <text evidence="1">The sequence shown here is derived from an EMBL/GenBank/DDBJ whole genome shotgun (WGS) entry which is preliminary data.</text>
</comment>
<evidence type="ECO:0000313" key="2">
    <source>
        <dbReference type="Proteomes" id="UP000294848"/>
    </source>
</evidence>
<dbReference type="InterPro" id="IPR011042">
    <property type="entry name" value="6-blade_b-propeller_TolB-like"/>
</dbReference>
<proteinExistence type="predicted"/>
<reference evidence="1 2" key="1">
    <citation type="submission" date="2019-03" db="EMBL/GenBank/DDBJ databases">
        <title>Freshwater and sediment microbial communities from various areas in North America, analyzing microbe dynamics in response to fracking.</title>
        <authorList>
            <person name="Lamendella R."/>
        </authorList>
    </citation>
    <scope>NUCLEOTIDE SEQUENCE [LARGE SCALE GENOMIC DNA]</scope>
    <source>
        <strain evidence="1 2">114D</strain>
    </source>
</reference>
<organism evidence="1 2">
    <name type="scientific">Sunxiuqinia elliptica</name>
    <dbReference type="NCBI Taxonomy" id="655355"/>
    <lineage>
        <taxon>Bacteria</taxon>
        <taxon>Pseudomonadati</taxon>
        <taxon>Bacteroidota</taxon>
        <taxon>Bacteroidia</taxon>
        <taxon>Marinilabiliales</taxon>
        <taxon>Prolixibacteraceae</taxon>
        <taxon>Sunxiuqinia</taxon>
    </lineage>
</organism>
<gene>
    <name evidence="1" type="ORF">DET52_10789</name>
</gene>